<dbReference type="PRINTS" id="PR00773">
    <property type="entry name" value="GRPEPROTEIN"/>
</dbReference>
<feature type="region of interest" description="Disordered" evidence="9">
    <location>
        <begin position="259"/>
        <end position="283"/>
    </location>
</feature>
<dbReference type="CDD" id="cd00446">
    <property type="entry name" value="GrpE"/>
    <property type="match status" value="1"/>
</dbReference>
<dbReference type="Pfam" id="PF01025">
    <property type="entry name" value="GrpE"/>
    <property type="match status" value="1"/>
</dbReference>
<gene>
    <name evidence="10" type="ORF">GBAR_LOCUS15985</name>
</gene>
<feature type="compositionally biased region" description="Basic and acidic residues" evidence="9">
    <location>
        <begin position="1"/>
        <end position="11"/>
    </location>
</feature>
<feature type="compositionally biased region" description="Acidic residues" evidence="9">
    <location>
        <begin position="12"/>
        <end position="23"/>
    </location>
</feature>
<evidence type="ECO:0000256" key="5">
    <source>
        <dbReference type="ARBA" id="ARBA00023016"/>
    </source>
</evidence>
<dbReference type="PANTHER" id="PTHR21237:SF23">
    <property type="entry name" value="GRPE PROTEIN HOMOLOG, MITOCHONDRIAL"/>
    <property type="match status" value="1"/>
</dbReference>
<dbReference type="PANTHER" id="PTHR21237">
    <property type="entry name" value="GRPE PROTEIN"/>
    <property type="match status" value="1"/>
</dbReference>
<dbReference type="AlphaFoldDB" id="A0AA35WVG1"/>
<keyword evidence="6" id="KW-0143">Chaperone</keyword>
<dbReference type="InterPro" id="IPR009012">
    <property type="entry name" value="GrpE_head"/>
</dbReference>
<dbReference type="EMBL" id="CASHTH010002314">
    <property type="protein sequence ID" value="CAI8028047.1"/>
    <property type="molecule type" value="Genomic_DNA"/>
</dbReference>
<comment type="subunit">
    <text evidence="3">Homodimer.</text>
</comment>
<evidence type="ECO:0000256" key="8">
    <source>
        <dbReference type="SAM" id="Coils"/>
    </source>
</evidence>
<evidence type="ECO:0000313" key="11">
    <source>
        <dbReference type="Proteomes" id="UP001174909"/>
    </source>
</evidence>
<evidence type="ECO:0000256" key="4">
    <source>
        <dbReference type="ARBA" id="ARBA00022490"/>
    </source>
</evidence>
<feature type="compositionally biased region" description="Acidic residues" evidence="9">
    <location>
        <begin position="270"/>
        <end position="283"/>
    </location>
</feature>
<feature type="region of interest" description="Disordered" evidence="9">
    <location>
        <begin position="1"/>
        <end position="28"/>
    </location>
</feature>
<keyword evidence="4" id="KW-0963">Cytoplasm</keyword>
<evidence type="ECO:0000256" key="6">
    <source>
        <dbReference type="ARBA" id="ARBA00023186"/>
    </source>
</evidence>
<dbReference type="SUPFAM" id="SSF58014">
    <property type="entry name" value="Coiled-coil domain of nucleotide exchange factor GrpE"/>
    <property type="match status" value="1"/>
</dbReference>
<dbReference type="InterPro" id="IPR000740">
    <property type="entry name" value="GrpE"/>
</dbReference>
<dbReference type="GO" id="GO:0000774">
    <property type="term" value="F:adenyl-nucleotide exchange factor activity"/>
    <property type="evidence" value="ECO:0007669"/>
    <property type="project" value="InterPro"/>
</dbReference>
<proteinExistence type="inferred from homology"/>
<feature type="coiled-coil region" evidence="8">
    <location>
        <begin position="36"/>
        <end position="138"/>
    </location>
</feature>
<dbReference type="GO" id="GO:0051087">
    <property type="term" value="F:protein-folding chaperone binding"/>
    <property type="evidence" value="ECO:0007669"/>
    <property type="project" value="InterPro"/>
</dbReference>
<dbReference type="InterPro" id="IPR013805">
    <property type="entry name" value="GrpE_CC"/>
</dbReference>
<name>A0AA35WVG1_GEOBA</name>
<comment type="similarity">
    <text evidence="2 7">Belongs to the GrpE family.</text>
</comment>
<dbReference type="Gene3D" id="3.90.20.20">
    <property type="match status" value="1"/>
</dbReference>
<evidence type="ECO:0000313" key="10">
    <source>
        <dbReference type="EMBL" id="CAI8028047.1"/>
    </source>
</evidence>
<evidence type="ECO:0000256" key="9">
    <source>
        <dbReference type="SAM" id="MobiDB-lite"/>
    </source>
</evidence>
<comment type="caution">
    <text evidence="10">The sequence shown here is derived from an EMBL/GenBank/DDBJ whole genome shotgun (WGS) entry which is preliminary data.</text>
</comment>
<dbReference type="Proteomes" id="UP001174909">
    <property type="component" value="Unassembled WGS sequence"/>
</dbReference>
<evidence type="ECO:0000256" key="3">
    <source>
        <dbReference type="ARBA" id="ARBA00011738"/>
    </source>
</evidence>
<evidence type="ECO:0000256" key="1">
    <source>
        <dbReference type="ARBA" id="ARBA00004496"/>
    </source>
</evidence>
<protein>
    <submittedName>
        <fullName evidence="10">Protein GrpE</fullName>
    </submittedName>
</protein>
<keyword evidence="11" id="KW-1185">Reference proteome</keyword>
<dbReference type="SUPFAM" id="SSF51064">
    <property type="entry name" value="Head domain of nucleotide exchange factor GrpE"/>
    <property type="match status" value="1"/>
</dbReference>
<dbReference type="GO" id="GO:0042803">
    <property type="term" value="F:protein homodimerization activity"/>
    <property type="evidence" value="ECO:0007669"/>
    <property type="project" value="InterPro"/>
</dbReference>
<dbReference type="GO" id="GO:0006457">
    <property type="term" value="P:protein folding"/>
    <property type="evidence" value="ECO:0007669"/>
    <property type="project" value="InterPro"/>
</dbReference>
<organism evidence="10 11">
    <name type="scientific">Geodia barretti</name>
    <name type="common">Barrett's horny sponge</name>
    <dbReference type="NCBI Taxonomy" id="519541"/>
    <lineage>
        <taxon>Eukaryota</taxon>
        <taxon>Metazoa</taxon>
        <taxon>Porifera</taxon>
        <taxon>Demospongiae</taxon>
        <taxon>Heteroscleromorpha</taxon>
        <taxon>Tetractinellida</taxon>
        <taxon>Astrophorina</taxon>
        <taxon>Geodiidae</taxon>
        <taxon>Geodia</taxon>
    </lineage>
</organism>
<evidence type="ECO:0000256" key="7">
    <source>
        <dbReference type="RuleBase" id="RU004478"/>
    </source>
</evidence>
<keyword evidence="8" id="KW-0175">Coiled coil</keyword>
<dbReference type="Gene3D" id="2.30.22.10">
    <property type="entry name" value="Head domain of nucleotide exchange factor GrpE"/>
    <property type="match status" value="1"/>
</dbReference>
<evidence type="ECO:0000256" key="2">
    <source>
        <dbReference type="ARBA" id="ARBA00009054"/>
    </source>
</evidence>
<dbReference type="GO" id="GO:0051082">
    <property type="term" value="F:unfolded protein binding"/>
    <property type="evidence" value="ECO:0007669"/>
    <property type="project" value="TreeGrafter"/>
</dbReference>
<keyword evidence="5" id="KW-0346">Stress response</keyword>
<dbReference type="HAMAP" id="MF_01151">
    <property type="entry name" value="GrpE"/>
    <property type="match status" value="1"/>
</dbReference>
<dbReference type="FunFam" id="2.30.22.10:FF:000001">
    <property type="entry name" value="Protein GrpE"/>
    <property type="match status" value="1"/>
</dbReference>
<dbReference type="GO" id="GO:0005737">
    <property type="term" value="C:cytoplasm"/>
    <property type="evidence" value="ECO:0007669"/>
    <property type="project" value="UniProtKB-SubCell"/>
</dbReference>
<comment type="subcellular location">
    <subcellularLocation>
        <location evidence="1">Cytoplasm</location>
    </subcellularLocation>
</comment>
<reference evidence="10" key="1">
    <citation type="submission" date="2023-03" db="EMBL/GenBank/DDBJ databases">
        <authorList>
            <person name="Steffen K."/>
            <person name="Cardenas P."/>
        </authorList>
    </citation>
    <scope>NUCLEOTIDE SEQUENCE</scope>
</reference>
<accession>A0AA35WVG1</accession>
<sequence>MAEVKEIHIETETETETSADNDSTDNKEKTLVERMREIAEAALDTVKSEVKKEIEERMASVEETAANLTSEVKKEVEAIVQRVREQYEAEREDLLHTEIKKEVETAVQEVHEEYKAERDRLLRTAAEAENTKKRLQTDYQRQLKFANEGILEGMVPVLDSLEAAIKSVTEKVEASDTTPAFTTFNEGVQLVHKQLLDALKIHGLVPIEAVGETFDPNQHEALLVTASDDVPEGKVIEEFRRGYMLHTRVLRASQVVVSQGPAEKEASNEVADDTDTDATDTTE</sequence>